<gene>
    <name evidence="2" type="ORF">ASPTUDRAFT_89381</name>
</gene>
<dbReference type="VEuPathDB" id="FungiDB:ASPTUDRAFT_89381"/>
<organism evidence="2 3">
    <name type="scientific">Aspergillus tubingensis (strain CBS 134.48)</name>
    <dbReference type="NCBI Taxonomy" id="767770"/>
    <lineage>
        <taxon>Eukaryota</taxon>
        <taxon>Fungi</taxon>
        <taxon>Dikarya</taxon>
        <taxon>Ascomycota</taxon>
        <taxon>Pezizomycotina</taxon>
        <taxon>Eurotiomycetes</taxon>
        <taxon>Eurotiomycetidae</taxon>
        <taxon>Eurotiales</taxon>
        <taxon>Aspergillaceae</taxon>
        <taxon>Aspergillus</taxon>
        <taxon>Aspergillus subgen. Circumdati</taxon>
    </lineage>
</organism>
<feature type="compositionally biased region" description="Basic and acidic residues" evidence="1">
    <location>
        <begin position="95"/>
        <end position="107"/>
    </location>
</feature>
<feature type="compositionally biased region" description="Basic residues" evidence="1">
    <location>
        <begin position="131"/>
        <end position="140"/>
    </location>
</feature>
<sequence>MTRSSRMVWSNAQEAYFARDRRPVLPHSGSGISNLHDYGLLTQSTLPVISGVERDKSLSGKSRMERGTSTAPYPVQHVIGFRRNSVTTAAVAKPARREGGRERERDPPAGNGVREVSKGARAEVSFEANRASHRGTRSGE</sequence>
<dbReference type="AlphaFoldDB" id="A0A1L9NFL1"/>
<reference evidence="3" key="1">
    <citation type="journal article" date="2017" name="Genome Biol.">
        <title>Comparative genomics reveals high biological diversity and specific adaptations in the industrially and medically important fungal genus Aspergillus.</title>
        <authorList>
            <person name="de Vries R.P."/>
            <person name="Riley R."/>
            <person name="Wiebenga A."/>
            <person name="Aguilar-Osorio G."/>
            <person name="Amillis S."/>
            <person name="Uchima C.A."/>
            <person name="Anderluh G."/>
            <person name="Asadollahi M."/>
            <person name="Askin M."/>
            <person name="Barry K."/>
            <person name="Battaglia E."/>
            <person name="Bayram O."/>
            <person name="Benocci T."/>
            <person name="Braus-Stromeyer S.A."/>
            <person name="Caldana C."/>
            <person name="Canovas D."/>
            <person name="Cerqueira G.C."/>
            <person name="Chen F."/>
            <person name="Chen W."/>
            <person name="Choi C."/>
            <person name="Clum A."/>
            <person name="Dos Santos R.A."/>
            <person name="Damasio A.R."/>
            <person name="Diallinas G."/>
            <person name="Emri T."/>
            <person name="Fekete E."/>
            <person name="Flipphi M."/>
            <person name="Freyberg S."/>
            <person name="Gallo A."/>
            <person name="Gournas C."/>
            <person name="Habgood R."/>
            <person name="Hainaut M."/>
            <person name="Harispe M.L."/>
            <person name="Henrissat B."/>
            <person name="Hilden K.S."/>
            <person name="Hope R."/>
            <person name="Hossain A."/>
            <person name="Karabika E."/>
            <person name="Karaffa L."/>
            <person name="Karanyi Z."/>
            <person name="Krasevec N."/>
            <person name="Kuo A."/>
            <person name="Kusch H."/>
            <person name="LaButti K."/>
            <person name="Lagendijk E.L."/>
            <person name="Lapidus A."/>
            <person name="Levasseur A."/>
            <person name="Lindquist E."/>
            <person name="Lipzen A."/>
            <person name="Logrieco A.F."/>
            <person name="MacCabe A."/>
            <person name="Maekelae M.R."/>
            <person name="Malavazi I."/>
            <person name="Melin P."/>
            <person name="Meyer V."/>
            <person name="Mielnichuk N."/>
            <person name="Miskei M."/>
            <person name="Molnar A.P."/>
            <person name="Mule G."/>
            <person name="Ngan C.Y."/>
            <person name="Orejas M."/>
            <person name="Orosz E."/>
            <person name="Ouedraogo J.P."/>
            <person name="Overkamp K.M."/>
            <person name="Park H.-S."/>
            <person name="Perrone G."/>
            <person name="Piumi F."/>
            <person name="Punt P.J."/>
            <person name="Ram A.F."/>
            <person name="Ramon A."/>
            <person name="Rauscher S."/>
            <person name="Record E."/>
            <person name="Riano-Pachon D.M."/>
            <person name="Robert V."/>
            <person name="Roehrig J."/>
            <person name="Ruller R."/>
            <person name="Salamov A."/>
            <person name="Salih N.S."/>
            <person name="Samson R.A."/>
            <person name="Sandor E."/>
            <person name="Sanguinetti M."/>
            <person name="Schuetze T."/>
            <person name="Sepcic K."/>
            <person name="Shelest E."/>
            <person name="Sherlock G."/>
            <person name="Sophianopoulou V."/>
            <person name="Squina F.M."/>
            <person name="Sun H."/>
            <person name="Susca A."/>
            <person name="Todd R.B."/>
            <person name="Tsang A."/>
            <person name="Unkles S.E."/>
            <person name="van de Wiele N."/>
            <person name="van Rossen-Uffink D."/>
            <person name="Oliveira J.V."/>
            <person name="Vesth T.C."/>
            <person name="Visser J."/>
            <person name="Yu J.-H."/>
            <person name="Zhou M."/>
            <person name="Andersen M.R."/>
            <person name="Archer D.B."/>
            <person name="Baker S.E."/>
            <person name="Benoit I."/>
            <person name="Brakhage A.A."/>
            <person name="Braus G.H."/>
            <person name="Fischer R."/>
            <person name="Frisvad J.C."/>
            <person name="Goldman G.H."/>
            <person name="Houbraken J."/>
            <person name="Oakley B."/>
            <person name="Pocsi I."/>
            <person name="Scazzocchio C."/>
            <person name="Seiboth B."/>
            <person name="vanKuyk P.A."/>
            <person name="Wortman J."/>
            <person name="Dyer P.S."/>
            <person name="Grigoriev I.V."/>
        </authorList>
    </citation>
    <scope>NUCLEOTIDE SEQUENCE [LARGE SCALE GENOMIC DNA]</scope>
    <source>
        <strain evidence="3">CBS 134.48</strain>
    </source>
</reference>
<accession>A0A1L9NFL1</accession>
<dbReference type="Proteomes" id="UP000184304">
    <property type="component" value="Unassembled WGS sequence"/>
</dbReference>
<evidence type="ECO:0000256" key="1">
    <source>
        <dbReference type="SAM" id="MobiDB-lite"/>
    </source>
</evidence>
<feature type="region of interest" description="Disordered" evidence="1">
    <location>
        <begin position="52"/>
        <end position="140"/>
    </location>
</feature>
<evidence type="ECO:0000313" key="2">
    <source>
        <dbReference type="EMBL" id="OJI88043.1"/>
    </source>
</evidence>
<proteinExistence type="predicted"/>
<dbReference type="EMBL" id="KV878180">
    <property type="protein sequence ID" value="OJI88043.1"/>
    <property type="molecule type" value="Genomic_DNA"/>
</dbReference>
<evidence type="ECO:0000313" key="3">
    <source>
        <dbReference type="Proteomes" id="UP000184304"/>
    </source>
</evidence>
<keyword evidence="3" id="KW-1185">Reference proteome</keyword>
<protein>
    <submittedName>
        <fullName evidence="2">Uncharacterized protein</fullName>
    </submittedName>
</protein>
<feature type="non-terminal residue" evidence="2">
    <location>
        <position position="140"/>
    </location>
</feature>
<feature type="compositionally biased region" description="Basic and acidic residues" evidence="1">
    <location>
        <begin position="52"/>
        <end position="66"/>
    </location>
</feature>
<name>A0A1L9NFL1_ASPTC</name>